<dbReference type="AlphaFoldDB" id="A0A183PHM3"/>
<proteinExistence type="predicted"/>
<protein>
    <submittedName>
        <fullName evidence="1">Uncharacterized protein</fullName>
    </submittedName>
</protein>
<evidence type="ECO:0000313" key="2">
    <source>
        <dbReference type="Proteomes" id="UP000269396"/>
    </source>
</evidence>
<evidence type="ECO:0000313" key="1">
    <source>
        <dbReference type="EMBL" id="VDP64486.1"/>
    </source>
</evidence>
<sequence length="40" mass="4659">MLYNYSIFWKTPMVSQSKGSRTKSIINIYSSKSAIRLMIN</sequence>
<organism evidence="1 2">
    <name type="scientific">Schistosoma mattheei</name>
    <dbReference type="NCBI Taxonomy" id="31246"/>
    <lineage>
        <taxon>Eukaryota</taxon>
        <taxon>Metazoa</taxon>
        <taxon>Spiralia</taxon>
        <taxon>Lophotrochozoa</taxon>
        <taxon>Platyhelminthes</taxon>
        <taxon>Trematoda</taxon>
        <taxon>Digenea</taxon>
        <taxon>Strigeidida</taxon>
        <taxon>Schistosomatoidea</taxon>
        <taxon>Schistosomatidae</taxon>
        <taxon>Schistosoma</taxon>
    </lineage>
</organism>
<name>A0A183PHM3_9TREM</name>
<accession>A0A183PHM3</accession>
<reference evidence="1 2" key="1">
    <citation type="submission" date="2018-11" db="EMBL/GenBank/DDBJ databases">
        <authorList>
            <consortium name="Pathogen Informatics"/>
        </authorList>
    </citation>
    <scope>NUCLEOTIDE SEQUENCE [LARGE SCALE GENOMIC DNA]</scope>
    <source>
        <strain>Denwood</strain>
        <strain evidence="2">Zambia</strain>
    </source>
</reference>
<keyword evidence="2" id="KW-1185">Reference proteome</keyword>
<gene>
    <name evidence="1" type="ORF">SMTD_LOCUS13859</name>
</gene>
<dbReference type="EMBL" id="UZAL01033985">
    <property type="protein sequence ID" value="VDP64486.1"/>
    <property type="molecule type" value="Genomic_DNA"/>
</dbReference>
<dbReference type="Proteomes" id="UP000269396">
    <property type="component" value="Unassembled WGS sequence"/>
</dbReference>